<dbReference type="GO" id="GO:0034647">
    <property type="term" value="F:histone H3K4me/H3K4me2/H3K4me3 demethylase activity"/>
    <property type="evidence" value="ECO:0007669"/>
    <property type="project" value="TreeGrafter"/>
</dbReference>
<evidence type="ECO:0000256" key="5">
    <source>
        <dbReference type="ARBA" id="ARBA00023004"/>
    </source>
</evidence>
<dbReference type="Gene3D" id="3.30.40.10">
    <property type="entry name" value="Zinc/RING finger domain, C3HC4 (zinc finger)"/>
    <property type="match status" value="1"/>
</dbReference>
<evidence type="ECO:0000256" key="8">
    <source>
        <dbReference type="SAM" id="MobiDB-lite"/>
    </source>
</evidence>
<dbReference type="PANTHER" id="PTHR10694">
    <property type="entry name" value="LYSINE-SPECIFIC DEMETHYLASE"/>
    <property type="match status" value="1"/>
</dbReference>
<evidence type="ECO:0000259" key="11">
    <source>
        <dbReference type="PROSITE" id="PS51184"/>
    </source>
</evidence>
<dbReference type="SMART" id="SM00558">
    <property type="entry name" value="JmjC"/>
    <property type="match status" value="1"/>
</dbReference>
<sequence>MPFDKSLLRECPTLHPTETEFGSPIEYLSRAEVCALGAEFGLIKVVPPPGWKPPFSLAPSFLFHTRTQKLGDLGLCNRSRMFFVESMNRFMQMSGLKPRNSWLSGYLKPIHTYDLYLAFKELFPAVTDLSTLTREDAWRLNRKMGVDTCGWRLLHSFKEVLWPYAQFLARNGDNFDFPTTLTDNPDCCIVCSKSHSPTTMLMCDNCDDAYHMKCLVPALETVPDGTWYCDRCLVGSGEYGFEENPELRYNLWEFVQDCQNFERDFYEVHGAQGTPLTVEKIERIFWRRVEEGTSDVKVKYGADIHNSTNGEVSGFPTADYPPLSSGRSREVEQYARHPWNLTQLPFAKGSLLNQIQRQISGMTVPWLYVGSLLSTFCWHVEDHYTLSANYCHFGNMKTWYGIPSAYADKFEDHMRQLAPDLFQRQPDLLHQLVTLISPSDLAQVGIPVVSTRQGPNEFVVTFPRVYHAGFNCGFNLNEAVNFSMDSWLPIGEKAVEDYRIIRKENVFDHYKLIENILRSFERDGPGEWRGRGELIEQCLSSFSAFVQRQASLVGRLKSDRFSEKHMCTRLAHPAAPITPKDEAVARFVPTDAKQKSGLKAVANDNNDKLCDICRTFLSHQYCLINNRNHRFGNWYKGRPKKIPMTPEEWPYVAQRTGTDVAVEIAWKESGACLQQVSGLSLEIKTESNLYTEHVRPKRKLSEAAAQGAKKQRNLRSSAIKEPPRPQKRSVKEETPPAQPTSKTPVNSIFRELNRLDILRLCLQCTANECGENGERVPRFSEIVYEREFDDMAAVVSSARARLKQYASESGEVSGGEVSGAEAIGTACL</sequence>
<name>A0A4P9ZAY9_9ASCO</name>
<dbReference type="GO" id="GO:0005634">
    <property type="term" value="C:nucleus"/>
    <property type="evidence" value="ECO:0007669"/>
    <property type="project" value="UniProtKB-SubCell"/>
</dbReference>
<dbReference type="PANTHER" id="PTHR10694:SF33">
    <property type="entry name" value="LYSINE-SPECIFIC DEMETHYLASE 5"/>
    <property type="match status" value="1"/>
</dbReference>
<dbReference type="InterPro" id="IPR019787">
    <property type="entry name" value="Znf_PHD-finger"/>
</dbReference>
<evidence type="ECO:0000256" key="3">
    <source>
        <dbReference type="ARBA" id="ARBA00022771"/>
    </source>
</evidence>
<dbReference type="SMART" id="SM00545">
    <property type="entry name" value="JmjN"/>
    <property type="match status" value="1"/>
</dbReference>
<evidence type="ECO:0000256" key="7">
    <source>
        <dbReference type="PROSITE-ProRule" id="PRU00146"/>
    </source>
</evidence>
<dbReference type="Proteomes" id="UP000268321">
    <property type="component" value="Unassembled WGS sequence"/>
</dbReference>
<evidence type="ECO:0000256" key="2">
    <source>
        <dbReference type="ARBA" id="ARBA00022723"/>
    </source>
</evidence>
<dbReference type="InterPro" id="IPR011011">
    <property type="entry name" value="Znf_FYVE_PHD"/>
</dbReference>
<comment type="subcellular location">
    <subcellularLocation>
        <location evidence="1">Nucleus</location>
    </subcellularLocation>
</comment>
<dbReference type="OrthoDB" id="1678912at2759"/>
<evidence type="ECO:0000313" key="12">
    <source>
        <dbReference type="EMBL" id="RKP29221.1"/>
    </source>
</evidence>
<dbReference type="GO" id="GO:0008270">
    <property type="term" value="F:zinc ion binding"/>
    <property type="evidence" value="ECO:0007669"/>
    <property type="project" value="UniProtKB-KW"/>
</dbReference>
<protein>
    <submittedName>
        <fullName evidence="12">JmjC-domain-containing protein</fullName>
    </submittedName>
</protein>
<feature type="domain" description="JmjC" evidence="11">
    <location>
        <begin position="333"/>
        <end position="499"/>
    </location>
</feature>
<dbReference type="Gene3D" id="2.60.120.650">
    <property type="entry name" value="Cupin"/>
    <property type="match status" value="1"/>
</dbReference>
<dbReference type="InterPro" id="IPR003347">
    <property type="entry name" value="JmjC_dom"/>
</dbReference>
<dbReference type="EMBL" id="ML004500">
    <property type="protein sequence ID" value="RKP29221.1"/>
    <property type="molecule type" value="Genomic_DNA"/>
</dbReference>
<feature type="domain" description="JmjN" evidence="10">
    <location>
        <begin position="11"/>
        <end position="54"/>
    </location>
</feature>
<keyword evidence="2" id="KW-0479">Metal-binding</keyword>
<keyword evidence="13" id="KW-1185">Reference proteome</keyword>
<dbReference type="PROSITE" id="PS50016">
    <property type="entry name" value="ZF_PHD_2"/>
    <property type="match status" value="1"/>
</dbReference>
<dbReference type="PROSITE" id="PS51183">
    <property type="entry name" value="JMJN"/>
    <property type="match status" value="1"/>
</dbReference>
<evidence type="ECO:0000256" key="1">
    <source>
        <dbReference type="ARBA" id="ARBA00004123"/>
    </source>
</evidence>
<feature type="region of interest" description="Disordered" evidence="8">
    <location>
        <begin position="694"/>
        <end position="746"/>
    </location>
</feature>
<keyword evidence="5" id="KW-0408">Iron</keyword>
<dbReference type="CDD" id="cd15543">
    <property type="entry name" value="PHD_RSF1"/>
    <property type="match status" value="1"/>
</dbReference>
<evidence type="ECO:0000256" key="6">
    <source>
        <dbReference type="ARBA" id="ARBA00023242"/>
    </source>
</evidence>
<dbReference type="Pfam" id="PF02375">
    <property type="entry name" value="JmjN"/>
    <property type="match status" value="1"/>
</dbReference>
<dbReference type="SUPFAM" id="SSF57903">
    <property type="entry name" value="FYVE/PHD zinc finger"/>
    <property type="match status" value="1"/>
</dbReference>
<evidence type="ECO:0000256" key="4">
    <source>
        <dbReference type="ARBA" id="ARBA00022833"/>
    </source>
</evidence>
<dbReference type="AlphaFoldDB" id="A0A4P9ZAY9"/>
<gene>
    <name evidence="12" type="ORF">METBISCDRAFT_24428</name>
</gene>
<evidence type="ECO:0000313" key="13">
    <source>
        <dbReference type="Proteomes" id="UP000268321"/>
    </source>
</evidence>
<feature type="domain" description="PHD-type" evidence="9">
    <location>
        <begin position="185"/>
        <end position="235"/>
    </location>
</feature>
<dbReference type="SMART" id="SM00249">
    <property type="entry name" value="PHD"/>
    <property type="match status" value="1"/>
</dbReference>
<dbReference type="PROSITE" id="PS51184">
    <property type="entry name" value="JMJC"/>
    <property type="match status" value="1"/>
</dbReference>
<dbReference type="InterPro" id="IPR019786">
    <property type="entry name" value="Zinc_finger_PHD-type_CS"/>
</dbReference>
<dbReference type="SUPFAM" id="SSF51197">
    <property type="entry name" value="Clavaminate synthase-like"/>
    <property type="match status" value="1"/>
</dbReference>
<dbReference type="InterPro" id="IPR001965">
    <property type="entry name" value="Znf_PHD"/>
</dbReference>
<accession>A0A4P9ZAY9</accession>
<proteinExistence type="predicted"/>
<dbReference type="InterPro" id="IPR003349">
    <property type="entry name" value="JmjN"/>
</dbReference>
<dbReference type="GO" id="GO:0006355">
    <property type="term" value="P:regulation of DNA-templated transcription"/>
    <property type="evidence" value="ECO:0007669"/>
    <property type="project" value="TreeGrafter"/>
</dbReference>
<feature type="compositionally biased region" description="Basic and acidic residues" evidence="8">
    <location>
        <begin position="721"/>
        <end position="734"/>
    </location>
</feature>
<keyword evidence="6" id="KW-0539">Nucleus</keyword>
<dbReference type="PROSITE" id="PS01359">
    <property type="entry name" value="ZF_PHD_1"/>
    <property type="match status" value="1"/>
</dbReference>
<keyword evidence="4" id="KW-0862">Zinc</keyword>
<keyword evidence="3 7" id="KW-0863">Zinc-finger</keyword>
<dbReference type="Pfam" id="PF02373">
    <property type="entry name" value="JmjC"/>
    <property type="match status" value="1"/>
</dbReference>
<dbReference type="GO" id="GO:0000785">
    <property type="term" value="C:chromatin"/>
    <property type="evidence" value="ECO:0007669"/>
    <property type="project" value="TreeGrafter"/>
</dbReference>
<organism evidence="12 13">
    <name type="scientific">Metschnikowia bicuspidata</name>
    <dbReference type="NCBI Taxonomy" id="27322"/>
    <lineage>
        <taxon>Eukaryota</taxon>
        <taxon>Fungi</taxon>
        <taxon>Dikarya</taxon>
        <taxon>Ascomycota</taxon>
        <taxon>Saccharomycotina</taxon>
        <taxon>Pichiomycetes</taxon>
        <taxon>Metschnikowiaceae</taxon>
        <taxon>Metschnikowia</taxon>
    </lineage>
</organism>
<reference evidence="13" key="1">
    <citation type="journal article" date="2018" name="Nat. Microbiol.">
        <title>Leveraging single-cell genomics to expand the fungal tree of life.</title>
        <authorList>
            <person name="Ahrendt S.R."/>
            <person name="Quandt C.A."/>
            <person name="Ciobanu D."/>
            <person name="Clum A."/>
            <person name="Salamov A."/>
            <person name="Andreopoulos B."/>
            <person name="Cheng J.F."/>
            <person name="Woyke T."/>
            <person name="Pelin A."/>
            <person name="Henrissat B."/>
            <person name="Reynolds N.K."/>
            <person name="Benny G.L."/>
            <person name="Smith M.E."/>
            <person name="James T.Y."/>
            <person name="Grigoriev I.V."/>
        </authorList>
    </citation>
    <scope>NUCLEOTIDE SEQUENCE [LARGE SCALE GENOMIC DNA]</scope>
    <source>
        <strain evidence="13">Baker2002</strain>
    </source>
</reference>
<dbReference type="Pfam" id="PF00628">
    <property type="entry name" value="PHD"/>
    <property type="match status" value="1"/>
</dbReference>
<evidence type="ECO:0000259" key="10">
    <source>
        <dbReference type="PROSITE" id="PS51183"/>
    </source>
</evidence>
<evidence type="ECO:0000259" key="9">
    <source>
        <dbReference type="PROSITE" id="PS50016"/>
    </source>
</evidence>
<dbReference type="InterPro" id="IPR013083">
    <property type="entry name" value="Znf_RING/FYVE/PHD"/>
</dbReference>